<name>A0ABT2HIH4_9MICO</name>
<organism evidence="2 3">
    <name type="scientific">Curtobacterium citreum</name>
    <dbReference type="NCBI Taxonomy" id="2036"/>
    <lineage>
        <taxon>Bacteria</taxon>
        <taxon>Bacillati</taxon>
        <taxon>Actinomycetota</taxon>
        <taxon>Actinomycetes</taxon>
        <taxon>Micrococcales</taxon>
        <taxon>Microbacteriaceae</taxon>
        <taxon>Curtobacterium</taxon>
    </lineage>
</organism>
<gene>
    <name evidence="2" type="ORF">NYQ28_10735</name>
</gene>
<evidence type="ECO:0000313" key="2">
    <source>
        <dbReference type="EMBL" id="MCS6523040.1"/>
    </source>
</evidence>
<dbReference type="Proteomes" id="UP001652264">
    <property type="component" value="Unassembled WGS sequence"/>
</dbReference>
<keyword evidence="2" id="KW-0808">Transferase</keyword>
<keyword evidence="2" id="KW-0328">Glycosyltransferase</keyword>
<proteinExistence type="predicted"/>
<dbReference type="Pfam" id="PF00535">
    <property type="entry name" value="Glycos_transf_2"/>
    <property type="match status" value="1"/>
</dbReference>
<dbReference type="GO" id="GO:0016757">
    <property type="term" value="F:glycosyltransferase activity"/>
    <property type="evidence" value="ECO:0007669"/>
    <property type="project" value="UniProtKB-KW"/>
</dbReference>
<dbReference type="SUPFAM" id="SSF53448">
    <property type="entry name" value="Nucleotide-diphospho-sugar transferases"/>
    <property type="match status" value="1"/>
</dbReference>
<dbReference type="RefSeq" id="WP_167509976.1">
    <property type="nucleotide sequence ID" value="NZ_BMNV01000007.1"/>
</dbReference>
<dbReference type="EMBL" id="JANVAD010000005">
    <property type="protein sequence ID" value="MCS6523040.1"/>
    <property type="molecule type" value="Genomic_DNA"/>
</dbReference>
<sequence length="338" mass="36727">MSAGDPTRVLRCVESLTADARVLVVDSGPGQLDLLRSVGGRNVEVVRRQWTGDFAAARNFAVDQLENGWVAFVDDDEFLLPGHAQRVVDAARALERHPLRDRIIGGVTVLDQTAGVTPFLPRLFRVRGAVRWSGRLHEVPVLRADGQVERVALDVTVAHDGYETEVAERRRRNTTIIEGWRAEDGPEGRRLLAHAQELAAESESPERRQVLQDAIASGSLSLEEELGARLSLLVGLLLDGGPRAVLEAHEHESAARRFGEPGALELALLRARALLLFAEVECARTRALLARHLQSGSAGDPASDLAARAVDVLIELTDRLGEDSAPFRDLYGQPGGAL</sequence>
<keyword evidence="3" id="KW-1185">Reference proteome</keyword>
<dbReference type="InterPro" id="IPR029044">
    <property type="entry name" value="Nucleotide-diphossugar_trans"/>
</dbReference>
<comment type="caution">
    <text evidence="2">The sequence shown here is derived from an EMBL/GenBank/DDBJ whole genome shotgun (WGS) entry which is preliminary data.</text>
</comment>
<accession>A0ABT2HIH4</accession>
<dbReference type="InterPro" id="IPR001173">
    <property type="entry name" value="Glyco_trans_2-like"/>
</dbReference>
<dbReference type="Gene3D" id="3.90.550.10">
    <property type="entry name" value="Spore Coat Polysaccharide Biosynthesis Protein SpsA, Chain A"/>
    <property type="match status" value="1"/>
</dbReference>
<evidence type="ECO:0000259" key="1">
    <source>
        <dbReference type="Pfam" id="PF00535"/>
    </source>
</evidence>
<reference evidence="2 3" key="1">
    <citation type="submission" date="2022-08" db="EMBL/GenBank/DDBJ databases">
        <title>Taxonomy of Curtobacterium flaccumfaciens.</title>
        <authorList>
            <person name="Osdaghi E."/>
            <person name="Taghavi S.M."/>
            <person name="Hamidizade M."/>
            <person name="Abachi H."/>
            <person name="Fazliarab A."/>
            <person name="Baeyen S."/>
            <person name="Portier P."/>
            <person name="Van Vaerenbergh J."/>
            <person name="Jacques M.-A."/>
        </authorList>
    </citation>
    <scope>NUCLEOTIDE SEQUENCE [LARGE SCALE GENOMIC DNA]</scope>
    <source>
        <strain evidence="2 3">LMG8786T</strain>
    </source>
</reference>
<evidence type="ECO:0000313" key="3">
    <source>
        <dbReference type="Proteomes" id="UP001652264"/>
    </source>
</evidence>
<feature type="domain" description="Glycosyltransferase 2-like" evidence="1">
    <location>
        <begin position="8"/>
        <end position="94"/>
    </location>
</feature>
<protein>
    <submittedName>
        <fullName evidence="2">Glycosyltransferase</fullName>
        <ecNumber evidence="2">2.4.-.-</ecNumber>
    </submittedName>
</protein>
<dbReference type="EC" id="2.4.-.-" evidence="2"/>